<gene>
    <name evidence="1" type="ORF">B1757_13750</name>
</gene>
<dbReference type="Proteomes" id="UP000234329">
    <property type="component" value="Unassembled WGS sequence"/>
</dbReference>
<sequence>MARGSSFRDITQVVSLNGYTTKSSNAPFLVGNHLVSFKYSFNQNTGQQLDSIGTLNVKTLKFTKINTKPLGIYGSVISNVSGAGKHFVVSGSIDNKKMNPVDIIVDNDRAKLVKAIVPGVSIYFNGKLFLCRAGSEFSSSHKLYISNNGITWRSVK</sequence>
<accession>A0A2I1DIH3</accession>
<evidence type="ECO:0000313" key="2">
    <source>
        <dbReference type="Proteomes" id="UP000234329"/>
    </source>
</evidence>
<proteinExistence type="predicted"/>
<organism evidence="1 2">
    <name type="scientific">Acidithiobacillus marinus</name>
    <dbReference type="NCBI Taxonomy" id="187490"/>
    <lineage>
        <taxon>Bacteria</taxon>
        <taxon>Pseudomonadati</taxon>
        <taxon>Pseudomonadota</taxon>
        <taxon>Acidithiobacillia</taxon>
        <taxon>Acidithiobacillales</taxon>
        <taxon>Acidithiobacillaceae</taxon>
        <taxon>Acidithiobacillus</taxon>
    </lineage>
</organism>
<name>A0A2I1DIH3_9PROT</name>
<dbReference type="EMBL" id="MXAV01000053">
    <property type="protein sequence ID" value="PKY09662.1"/>
    <property type="molecule type" value="Genomic_DNA"/>
</dbReference>
<evidence type="ECO:0000313" key="1">
    <source>
        <dbReference type="EMBL" id="PKY09662.1"/>
    </source>
</evidence>
<keyword evidence="2" id="KW-1185">Reference proteome</keyword>
<reference evidence="1 2" key="1">
    <citation type="submission" date="2017-03" db="EMBL/GenBank/DDBJ databases">
        <title>Draft genime sequence of the acidophilic sulfur-oxidizing bacterium Acidithiobacillus sp. SH, isolated from seawater.</title>
        <authorList>
            <person name="Sharmin S."/>
            <person name="Tokuhisa M."/>
            <person name="Kanao T."/>
            <person name="Kamimura K."/>
        </authorList>
    </citation>
    <scope>NUCLEOTIDE SEQUENCE [LARGE SCALE GENOMIC DNA]</scope>
    <source>
        <strain evidence="1 2">SH</strain>
    </source>
</reference>
<protein>
    <submittedName>
        <fullName evidence="1">Uncharacterized protein</fullName>
    </submittedName>
</protein>
<dbReference type="InParanoid" id="A0A2I1DIH3"/>
<comment type="caution">
    <text evidence="1">The sequence shown here is derived from an EMBL/GenBank/DDBJ whole genome shotgun (WGS) entry which is preliminary data.</text>
</comment>
<dbReference type="AlphaFoldDB" id="A0A2I1DIH3"/>